<organism evidence="2 3">
    <name type="scientific">Marinilabilia salmonicolor</name>
    <dbReference type="NCBI Taxonomy" id="989"/>
    <lineage>
        <taxon>Bacteria</taxon>
        <taxon>Pseudomonadati</taxon>
        <taxon>Bacteroidota</taxon>
        <taxon>Bacteroidia</taxon>
        <taxon>Marinilabiliales</taxon>
        <taxon>Marinilabiliaceae</taxon>
        <taxon>Marinilabilia</taxon>
    </lineage>
</organism>
<dbReference type="RefSeq" id="WP_114438193.1">
    <property type="nucleotide sequence ID" value="NZ_QPIZ01000053.1"/>
</dbReference>
<reference evidence="2 3" key="1">
    <citation type="submission" date="2018-07" db="EMBL/GenBank/DDBJ databases">
        <title>Freshwater and sediment microbial communities from various areas in North America, analyzing microbe dynamics in response to fracking.</title>
        <authorList>
            <person name="Lamendella R."/>
        </authorList>
    </citation>
    <scope>NUCLEOTIDE SEQUENCE [LARGE SCALE GENOMIC DNA]</scope>
    <source>
        <strain evidence="2 3">160A</strain>
    </source>
</reference>
<feature type="signal peptide" evidence="1">
    <location>
        <begin position="1"/>
        <end position="19"/>
    </location>
</feature>
<feature type="chain" id="PRO_5016744561" evidence="1">
    <location>
        <begin position="20"/>
        <end position="166"/>
    </location>
</feature>
<dbReference type="AlphaFoldDB" id="A0A368UNR0"/>
<name>A0A368UNR0_9BACT</name>
<dbReference type="EMBL" id="QPIZ01000053">
    <property type="protein sequence ID" value="RCW21890.1"/>
    <property type="molecule type" value="Genomic_DNA"/>
</dbReference>
<evidence type="ECO:0000313" key="3">
    <source>
        <dbReference type="Proteomes" id="UP000252733"/>
    </source>
</evidence>
<dbReference type="Proteomes" id="UP000252733">
    <property type="component" value="Unassembled WGS sequence"/>
</dbReference>
<sequence>MKKLLPLIIFLTTFTATFAQEGTKQLMPNANDRLFIEFNVFDDSNFGLYDCDEHERINIHLNAGEKVFFGMKMVYENYGGTVLTNPNYVTFRIKNPDGDIVLPETWMRTTNETGYINNYDEAISGPNGTILNGTTINSGYNPLSITAEETGNYYIEFHCCPVKPEN</sequence>
<keyword evidence="3" id="KW-1185">Reference proteome</keyword>
<proteinExistence type="predicted"/>
<accession>A0A368UNR0</accession>
<comment type="caution">
    <text evidence="2">The sequence shown here is derived from an EMBL/GenBank/DDBJ whole genome shotgun (WGS) entry which is preliminary data.</text>
</comment>
<evidence type="ECO:0000256" key="1">
    <source>
        <dbReference type="SAM" id="SignalP"/>
    </source>
</evidence>
<gene>
    <name evidence="2" type="ORF">DFO77_1534</name>
</gene>
<protein>
    <submittedName>
        <fullName evidence="2">Uncharacterized protein</fullName>
    </submittedName>
</protein>
<keyword evidence="1" id="KW-0732">Signal</keyword>
<evidence type="ECO:0000313" key="2">
    <source>
        <dbReference type="EMBL" id="RCW21890.1"/>
    </source>
</evidence>